<feature type="compositionally biased region" description="Basic and acidic residues" evidence="1">
    <location>
        <begin position="1"/>
        <end position="12"/>
    </location>
</feature>
<evidence type="ECO:0000313" key="3">
    <source>
        <dbReference type="Proteomes" id="UP000199671"/>
    </source>
</evidence>
<dbReference type="EMBL" id="FNHU01000006">
    <property type="protein sequence ID" value="SDM72850.1"/>
    <property type="molecule type" value="Genomic_DNA"/>
</dbReference>
<evidence type="ECO:0000256" key="1">
    <source>
        <dbReference type="SAM" id="MobiDB-lite"/>
    </source>
</evidence>
<dbReference type="RefSeq" id="WP_256329184.1">
    <property type="nucleotide sequence ID" value="NZ_FNHU01000006.1"/>
</dbReference>
<feature type="compositionally biased region" description="Basic and acidic residues" evidence="1">
    <location>
        <begin position="43"/>
        <end position="56"/>
    </location>
</feature>
<gene>
    <name evidence="2" type="ORF">SAMN04487766_10649</name>
</gene>
<proteinExistence type="predicted"/>
<dbReference type="AlphaFoldDB" id="A0A1G9VL70"/>
<accession>A0A1G9VL70</accession>
<feature type="region of interest" description="Disordered" evidence="1">
    <location>
        <begin position="1"/>
        <end position="56"/>
    </location>
</feature>
<evidence type="ECO:0000313" key="2">
    <source>
        <dbReference type="EMBL" id="SDM72850.1"/>
    </source>
</evidence>
<organism evidence="2 3">
    <name type="scientific">Actinomyces ruminicola</name>
    <dbReference type="NCBI Taxonomy" id="332524"/>
    <lineage>
        <taxon>Bacteria</taxon>
        <taxon>Bacillati</taxon>
        <taxon>Actinomycetota</taxon>
        <taxon>Actinomycetes</taxon>
        <taxon>Actinomycetales</taxon>
        <taxon>Actinomycetaceae</taxon>
        <taxon>Actinomyces</taxon>
    </lineage>
</organism>
<sequence length="56" mass="5732">MSEASDHGRIPEQIDGVPVTSGTVQGALADDGSGLKLTAPLARRLERPHAGADGRP</sequence>
<name>A0A1G9VL70_9ACTO</name>
<protein>
    <submittedName>
        <fullName evidence="2">Uncharacterized protein</fullName>
    </submittedName>
</protein>
<reference evidence="2 3" key="1">
    <citation type="submission" date="2016-10" db="EMBL/GenBank/DDBJ databases">
        <authorList>
            <person name="de Groot N.N."/>
        </authorList>
    </citation>
    <scope>NUCLEOTIDE SEQUENCE [LARGE SCALE GENOMIC DNA]</scope>
    <source>
        <strain evidence="2 3">KPR-7B</strain>
    </source>
</reference>
<dbReference type="Proteomes" id="UP000199671">
    <property type="component" value="Unassembled WGS sequence"/>
</dbReference>